<dbReference type="AlphaFoldDB" id="A0A7C9D0K6"/>
<reference evidence="8" key="1">
    <citation type="journal article" date="2013" name="J. Plant Res.">
        <title>Effect of fungi and light on seed germination of three Opuntia species from semiarid lands of central Mexico.</title>
        <authorList>
            <person name="Delgado-Sanchez P."/>
            <person name="Jimenez-Bremont J.F."/>
            <person name="Guerrero-Gonzalez Mde L."/>
            <person name="Flores J."/>
        </authorList>
    </citation>
    <scope>NUCLEOTIDE SEQUENCE</scope>
    <source>
        <tissue evidence="8">Cladode</tissue>
    </source>
</reference>
<dbReference type="SUPFAM" id="SSF55811">
    <property type="entry name" value="Nudix"/>
    <property type="match status" value="1"/>
</dbReference>
<dbReference type="GO" id="GO:0008893">
    <property type="term" value="F:guanosine-3',5'-bis(diphosphate) 3'-diphosphatase activity"/>
    <property type="evidence" value="ECO:0007669"/>
    <property type="project" value="UniProtKB-ARBA"/>
</dbReference>
<dbReference type="InterPro" id="IPR045121">
    <property type="entry name" value="CoAse"/>
</dbReference>
<dbReference type="GO" id="GO:0010945">
    <property type="term" value="F:coenzyme A diphosphatase activity"/>
    <property type="evidence" value="ECO:0007669"/>
    <property type="project" value="InterPro"/>
</dbReference>
<evidence type="ECO:0000259" key="7">
    <source>
        <dbReference type="PROSITE" id="PS51462"/>
    </source>
</evidence>
<organism evidence="8">
    <name type="scientific">Opuntia streptacantha</name>
    <name type="common">Prickly pear cactus</name>
    <name type="synonym">Opuntia cardona</name>
    <dbReference type="NCBI Taxonomy" id="393608"/>
    <lineage>
        <taxon>Eukaryota</taxon>
        <taxon>Viridiplantae</taxon>
        <taxon>Streptophyta</taxon>
        <taxon>Embryophyta</taxon>
        <taxon>Tracheophyta</taxon>
        <taxon>Spermatophyta</taxon>
        <taxon>Magnoliopsida</taxon>
        <taxon>eudicotyledons</taxon>
        <taxon>Gunneridae</taxon>
        <taxon>Pentapetalae</taxon>
        <taxon>Caryophyllales</taxon>
        <taxon>Cactineae</taxon>
        <taxon>Cactaceae</taxon>
        <taxon>Opuntioideae</taxon>
        <taxon>Opuntia</taxon>
    </lineage>
</organism>
<proteinExistence type="predicted"/>
<evidence type="ECO:0000256" key="3">
    <source>
        <dbReference type="ARBA" id="ARBA00022723"/>
    </source>
</evidence>
<dbReference type="GO" id="GO:0005737">
    <property type="term" value="C:cytoplasm"/>
    <property type="evidence" value="ECO:0007669"/>
    <property type="project" value="UniProtKB-ARBA"/>
</dbReference>
<name>A0A7C9D0K6_OPUST</name>
<dbReference type="CDD" id="cd03426">
    <property type="entry name" value="NUDIX_CoAse_Nudt7"/>
    <property type="match status" value="1"/>
</dbReference>
<dbReference type="GO" id="GO:0015938">
    <property type="term" value="P:coenzyme A catabolic process"/>
    <property type="evidence" value="ECO:0007669"/>
    <property type="project" value="TreeGrafter"/>
</dbReference>
<dbReference type="PROSITE" id="PS51462">
    <property type="entry name" value="NUDIX"/>
    <property type="match status" value="1"/>
</dbReference>
<dbReference type="Gene3D" id="3.90.79.10">
    <property type="entry name" value="Nucleoside Triphosphate Pyrophosphohydrolase"/>
    <property type="match status" value="1"/>
</dbReference>
<accession>A0A7C9D0K6</accession>
<dbReference type="GO" id="GO:0006637">
    <property type="term" value="P:acyl-CoA metabolic process"/>
    <property type="evidence" value="ECO:0007669"/>
    <property type="project" value="UniProtKB-ARBA"/>
</dbReference>
<comment type="cofactor">
    <cofactor evidence="1">
        <name>Mn(2+)</name>
        <dbReference type="ChEBI" id="CHEBI:29035"/>
    </cofactor>
</comment>
<feature type="domain" description="Nudix hydrolase" evidence="7">
    <location>
        <begin position="48"/>
        <end position="187"/>
    </location>
</feature>
<evidence type="ECO:0000256" key="5">
    <source>
        <dbReference type="ARBA" id="ARBA00022842"/>
    </source>
</evidence>
<dbReference type="Pfam" id="PF00293">
    <property type="entry name" value="NUDIX"/>
    <property type="match status" value="1"/>
</dbReference>
<dbReference type="GO" id="GO:0015937">
    <property type="term" value="P:coenzyme A biosynthetic process"/>
    <property type="evidence" value="ECO:0007669"/>
    <property type="project" value="UniProtKB-ARBA"/>
</dbReference>
<dbReference type="FunFam" id="3.90.79.10:FF:000036">
    <property type="entry name" value="Nudix hydrolase 11"/>
    <property type="match status" value="1"/>
</dbReference>
<comment type="cofactor">
    <cofactor evidence="2">
        <name>Mg(2+)</name>
        <dbReference type="ChEBI" id="CHEBI:18420"/>
    </cofactor>
</comment>
<keyword evidence="3" id="KW-0479">Metal-binding</keyword>
<evidence type="ECO:0000256" key="1">
    <source>
        <dbReference type="ARBA" id="ARBA00001936"/>
    </source>
</evidence>
<keyword evidence="6" id="KW-0464">Manganese</keyword>
<dbReference type="PANTHER" id="PTHR12992">
    <property type="entry name" value="NUDIX HYDROLASE"/>
    <property type="match status" value="1"/>
</dbReference>
<reference evidence="8" key="2">
    <citation type="submission" date="2020-07" db="EMBL/GenBank/DDBJ databases">
        <authorList>
            <person name="Vera ALvarez R."/>
            <person name="Arias-Moreno D.M."/>
            <person name="Jimenez-Jacinto V."/>
            <person name="Jimenez-Bremont J.F."/>
            <person name="Swaminathan K."/>
            <person name="Moose S.P."/>
            <person name="Guerrero-Gonzalez M.L."/>
            <person name="Marino-Ramirez L."/>
            <person name="Landsman D."/>
            <person name="Rodriguez-Kessler M."/>
            <person name="Delgado-Sanchez P."/>
        </authorList>
    </citation>
    <scope>NUCLEOTIDE SEQUENCE</scope>
    <source>
        <tissue evidence="8">Cladode</tissue>
    </source>
</reference>
<evidence type="ECO:0000313" key="8">
    <source>
        <dbReference type="EMBL" id="MBA4630586.1"/>
    </source>
</evidence>
<dbReference type="InterPro" id="IPR000086">
    <property type="entry name" value="NUDIX_hydrolase_dom"/>
</dbReference>
<protein>
    <recommendedName>
        <fullName evidence="7">Nudix hydrolase domain-containing protein</fullName>
    </recommendedName>
</protein>
<dbReference type="EMBL" id="GISG01074223">
    <property type="protein sequence ID" value="MBA4630586.1"/>
    <property type="molecule type" value="Transcribed_RNA"/>
</dbReference>
<keyword evidence="4" id="KW-0378">Hydrolase</keyword>
<dbReference type="GO" id="GO:0046872">
    <property type="term" value="F:metal ion binding"/>
    <property type="evidence" value="ECO:0007669"/>
    <property type="project" value="UniProtKB-KW"/>
</dbReference>
<keyword evidence="5" id="KW-0460">Magnesium</keyword>
<evidence type="ECO:0000256" key="2">
    <source>
        <dbReference type="ARBA" id="ARBA00001946"/>
    </source>
</evidence>
<sequence length="239" mass="26600">MDVKLVGNETQKLYELTRHLRRIPPTSRNNFDAAQIQGCDQQPNPGIHRRAAVLVCIFEGGDGDLRVILTERSLNLSSHSGEVALPGGKMEEGDADEVATALREAKEEIGLDPSLVDVVTVLNPVTLKNGMVVVPVIGLLYDKLAFRPTPNPAEVEAIFDAPLEMFLKNNNRREVEGDWMGQKYALHYFDYEANGRKHVIFALTAGILIQTASLVYQQSPAFEEKKPNFWRRKVSSSSL</sequence>
<evidence type="ECO:0000256" key="6">
    <source>
        <dbReference type="ARBA" id="ARBA00023211"/>
    </source>
</evidence>
<dbReference type="PANTHER" id="PTHR12992:SF41">
    <property type="entry name" value="NUDIX HYDROLASE 11"/>
    <property type="match status" value="1"/>
</dbReference>
<dbReference type="InterPro" id="IPR015797">
    <property type="entry name" value="NUDIX_hydrolase-like_dom_sf"/>
</dbReference>
<evidence type="ECO:0000256" key="4">
    <source>
        <dbReference type="ARBA" id="ARBA00022801"/>
    </source>
</evidence>